<dbReference type="PANTHER" id="PTHR30337">
    <property type="entry name" value="COMPONENT OF ATP-DEPENDENT DSDNA EXONUCLEASE"/>
    <property type="match status" value="1"/>
</dbReference>
<gene>
    <name evidence="5" type="ORF">P0O15_09895</name>
</gene>
<dbReference type="SUPFAM" id="SSF56300">
    <property type="entry name" value="Metallo-dependent phosphatases"/>
    <property type="match status" value="1"/>
</dbReference>
<dbReference type="InterPro" id="IPR050535">
    <property type="entry name" value="DNA_Repair-Maintenance_Comp"/>
</dbReference>
<evidence type="ECO:0000256" key="1">
    <source>
        <dbReference type="ARBA" id="ARBA00022722"/>
    </source>
</evidence>
<dbReference type="CDD" id="cd00840">
    <property type="entry name" value="MPP_Mre11_N"/>
    <property type="match status" value="1"/>
</dbReference>
<evidence type="ECO:0000313" key="6">
    <source>
        <dbReference type="Proteomes" id="UP001220010"/>
    </source>
</evidence>
<dbReference type="InterPro" id="IPR029052">
    <property type="entry name" value="Metallo-depent_PP-like"/>
</dbReference>
<proteinExistence type="predicted"/>
<keyword evidence="3 5" id="KW-0269">Exonuclease</keyword>
<comment type="caution">
    <text evidence="5">The sequence shown here is derived from an EMBL/GenBank/DDBJ whole genome shotgun (WGS) entry which is preliminary data.</text>
</comment>
<dbReference type="RefSeq" id="WP_316967203.1">
    <property type="nucleotide sequence ID" value="NZ_JARFPK010000042.1"/>
</dbReference>
<feature type="domain" description="Calcineurin-like phosphoesterase" evidence="4">
    <location>
        <begin position="1"/>
        <end position="204"/>
    </location>
</feature>
<evidence type="ECO:0000256" key="2">
    <source>
        <dbReference type="ARBA" id="ARBA00022801"/>
    </source>
</evidence>
<reference evidence="5 6" key="1">
    <citation type="submission" date="2023-03" db="EMBL/GenBank/DDBJ databases">
        <title>WGS of Methanotrichaceae archaeon Mx.</title>
        <authorList>
            <person name="Sorokin D.Y."/>
            <person name="Merkel A.Y."/>
        </authorList>
    </citation>
    <scope>NUCLEOTIDE SEQUENCE [LARGE SCALE GENOMIC DNA]</scope>
    <source>
        <strain evidence="5 6">Mx</strain>
    </source>
</reference>
<protein>
    <submittedName>
        <fullName evidence="5">Exonuclease SbcCD subunit D</fullName>
    </submittedName>
</protein>
<dbReference type="InterPro" id="IPR004843">
    <property type="entry name" value="Calcineurin-like_PHP"/>
</dbReference>
<keyword evidence="6" id="KW-1185">Reference proteome</keyword>
<dbReference type="PANTHER" id="PTHR30337:SF0">
    <property type="entry name" value="NUCLEASE SBCCD SUBUNIT D"/>
    <property type="match status" value="1"/>
</dbReference>
<sequence length="390" mass="44216">MKIVHMADSHLGFSAYGRVDRWGRNLREEMVYQGFSKTVDKIIDLAPDAVVHAGDVFHHVRPRIRPLYVFQQNLERLVEAGIPVVIISGNHDAPKSYASLSPFTLFEGMEGVHIAHHYRYEPFEVGETTFHTIPFCLGPEDYLEEFRKMQEGRAETSGGKDVLVMHGLVEALWDRRLRTVGEHQLKESFLKSDFSYIALGHYHGQAQVAKNGWYSGSVEYFRFNEAKDEKGFLYVDLDTDPGSVKQIKIQDEYMIDLEPIDCIGLSSREVEGLIGSVCDDLGLKDKIVRLRLSEISREAYRSLSRRLLGELRGEALHIEIIPEFSDEPAPRETEPMESRDLPQEFRKFIEGEAAGEAIPAAIRDGVLAYGTGLLARISEKRATERFDAAQ</sequence>
<keyword evidence="2" id="KW-0378">Hydrolase</keyword>
<keyword evidence="1" id="KW-0540">Nuclease</keyword>
<dbReference type="InterPro" id="IPR041796">
    <property type="entry name" value="Mre11_N"/>
</dbReference>
<evidence type="ECO:0000313" key="5">
    <source>
        <dbReference type="EMBL" id="MDF0591470.1"/>
    </source>
</evidence>
<evidence type="ECO:0000259" key="4">
    <source>
        <dbReference type="Pfam" id="PF00149"/>
    </source>
</evidence>
<dbReference type="EMBL" id="JARFPK010000042">
    <property type="protein sequence ID" value="MDF0591470.1"/>
    <property type="molecule type" value="Genomic_DNA"/>
</dbReference>
<accession>A0ABT5X9S7</accession>
<dbReference type="Proteomes" id="UP001220010">
    <property type="component" value="Unassembled WGS sequence"/>
</dbReference>
<name>A0ABT5X9S7_9EURY</name>
<organism evidence="5 6">
    <name type="scientific">Candidatus Methanocrinis natronophilus</name>
    <dbReference type="NCBI Taxonomy" id="3033396"/>
    <lineage>
        <taxon>Archaea</taxon>
        <taxon>Methanobacteriati</taxon>
        <taxon>Methanobacteriota</taxon>
        <taxon>Stenosarchaea group</taxon>
        <taxon>Methanomicrobia</taxon>
        <taxon>Methanotrichales</taxon>
        <taxon>Methanotrichaceae</taxon>
        <taxon>Methanocrinis</taxon>
    </lineage>
</organism>
<evidence type="ECO:0000256" key="3">
    <source>
        <dbReference type="ARBA" id="ARBA00022839"/>
    </source>
</evidence>
<dbReference type="Pfam" id="PF00149">
    <property type="entry name" value="Metallophos"/>
    <property type="match status" value="1"/>
</dbReference>
<dbReference type="Gene3D" id="3.60.21.10">
    <property type="match status" value="1"/>
</dbReference>
<dbReference type="GO" id="GO:0004527">
    <property type="term" value="F:exonuclease activity"/>
    <property type="evidence" value="ECO:0007669"/>
    <property type="project" value="UniProtKB-KW"/>
</dbReference>